<organism evidence="1 2">
    <name type="scientific">Streptomyces spongiicola</name>
    <dbReference type="NCBI Taxonomy" id="1690221"/>
    <lineage>
        <taxon>Bacteria</taxon>
        <taxon>Bacillati</taxon>
        <taxon>Actinomycetota</taxon>
        <taxon>Actinomycetes</taxon>
        <taxon>Kitasatosporales</taxon>
        <taxon>Streptomycetaceae</taxon>
        <taxon>Streptomyces</taxon>
    </lineage>
</organism>
<dbReference type="AlphaFoldDB" id="A0A388T7U2"/>
<name>A0A388T7U2_9ACTN</name>
<comment type="caution">
    <text evidence="1">The sequence shown here is derived from an EMBL/GenBank/DDBJ whole genome shotgun (WGS) entry which is preliminary data.</text>
</comment>
<dbReference type="EMBL" id="BGZL01000037">
    <property type="protein sequence ID" value="GBQ04374.1"/>
    <property type="molecule type" value="Genomic_DNA"/>
</dbReference>
<reference evidence="1 2" key="1">
    <citation type="submission" date="2018-07" db="EMBL/GenBank/DDBJ databases">
        <title>Whole Genome Shotgun Sequence of Streptomyces spongiicola strain 531S.</title>
        <authorList>
            <person name="Dohra H."/>
            <person name="Kodani S."/>
        </authorList>
    </citation>
    <scope>NUCLEOTIDE SEQUENCE [LARGE SCALE GENOMIC DNA]</scope>
    <source>
        <strain evidence="1 2">531S</strain>
    </source>
</reference>
<dbReference type="Proteomes" id="UP000265354">
    <property type="component" value="Unassembled WGS sequence"/>
</dbReference>
<protein>
    <submittedName>
        <fullName evidence="1">Uncharacterized protein</fullName>
    </submittedName>
</protein>
<gene>
    <name evidence="1" type="ORF">SSP531S_58680</name>
</gene>
<evidence type="ECO:0000313" key="2">
    <source>
        <dbReference type="Proteomes" id="UP000265354"/>
    </source>
</evidence>
<evidence type="ECO:0000313" key="1">
    <source>
        <dbReference type="EMBL" id="GBQ04374.1"/>
    </source>
</evidence>
<accession>A0A388T7U2</accession>
<sequence length="154" mass="16597">MSTTLTPVSVLDDAIAKACAAAKAMLPLIGTTLHSQFPNGAYLVLTRPVDYDTDYDSVRLNSVRDAGGNVLHEFDEWAADRPLLPAVPEEIAALWGGADPRNPSEVLNLIQRVDEVEPYQFLAFLPTELRTAEEIAAEDEGGRTPLGIPLAPAD</sequence>
<proteinExistence type="predicted"/>
<dbReference type="RefSeq" id="WP_116429169.1">
    <property type="nucleotide sequence ID" value="NZ_BGZL01000037.1"/>
</dbReference>